<dbReference type="Pfam" id="PF13439">
    <property type="entry name" value="Glyco_transf_4"/>
    <property type="match status" value="1"/>
</dbReference>
<dbReference type="CDD" id="cd03801">
    <property type="entry name" value="GT4_PimA-like"/>
    <property type="match status" value="1"/>
</dbReference>
<evidence type="ECO:0000313" key="4">
    <source>
        <dbReference type="Proteomes" id="UP000662783"/>
    </source>
</evidence>
<dbReference type="InterPro" id="IPR028098">
    <property type="entry name" value="Glyco_trans_4-like_N"/>
</dbReference>
<gene>
    <name evidence="3" type="ORF">JR347_14535</name>
</gene>
<dbReference type="KEGG" id="fuv:JR347_14535"/>
<dbReference type="PANTHER" id="PTHR45947">
    <property type="entry name" value="SULFOQUINOVOSYL TRANSFERASE SQD2"/>
    <property type="match status" value="1"/>
</dbReference>
<feature type="domain" description="Glycosyl transferase family 1" evidence="1">
    <location>
        <begin position="221"/>
        <end position="366"/>
    </location>
</feature>
<name>A0A974WIJ9_9BACT</name>
<protein>
    <submittedName>
        <fullName evidence="3">Glycosyltransferase family 4 protein</fullName>
    </submittedName>
</protein>
<evidence type="ECO:0000259" key="1">
    <source>
        <dbReference type="Pfam" id="PF00534"/>
    </source>
</evidence>
<reference evidence="3" key="1">
    <citation type="submission" date="2021-02" db="EMBL/GenBank/DDBJ databases">
        <title>Fulvivirga sp. S481 isolated from sea water.</title>
        <authorList>
            <person name="Bae S.S."/>
            <person name="Baek K."/>
        </authorList>
    </citation>
    <scope>NUCLEOTIDE SEQUENCE</scope>
    <source>
        <strain evidence="3">S481</strain>
    </source>
</reference>
<dbReference type="InterPro" id="IPR001296">
    <property type="entry name" value="Glyco_trans_1"/>
</dbReference>
<evidence type="ECO:0000313" key="3">
    <source>
        <dbReference type="EMBL" id="QSE96800.1"/>
    </source>
</evidence>
<sequence>MKDVSLHILLLVGGYPTNENLARCVFNQRGAKELSKHHKVTVVFLRAWRPGLKILQRFDESTHEVIQLRLPFLPSSNKMKVKVFSKIGAVILRNLLKKIDIIHSIGANSMSLIGSNWTAKFGNKHVAQIIGSDVNSVLPVIMNQNYVKPWINNVHGISANSEALKLAFSKLYPNFEAPVEVIYRGVDTSRFKPSSKNKEKVDILFLGGLPDYKDLPFGRDTKGGLTLMKIWSSIEDKAFRSKARLLFGGPESDIKEVHDWVGSLKYKETVKLIGHLNPEEAKSCLAKSNVVILPSKEEGMPNVGVEALASGCAIIATDVGGLPELIDQGRNGYIYKLEDIDGMTKGLIDIIQNRDNLANIVDYSRNKAISLFDKSQYGYKLTELYKSL</sequence>
<feature type="domain" description="Glycosyltransferase subfamily 4-like N-terminal" evidence="2">
    <location>
        <begin position="31"/>
        <end position="190"/>
    </location>
</feature>
<dbReference type="GO" id="GO:0016757">
    <property type="term" value="F:glycosyltransferase activity"/>
    <property type="evidence" value="ECO:0007669"/>
    <property type="project" value="InterPro"/>
</dbReference>
<dbReference type="Pfam" id="PF00534">
    <property type="entry name" value="Glycos_transf_1"/>
    <property type="match status" value="1"/>
</dbReference>
<keyword evidence="4" id="KW-1185">Reference proteome</keyword>
<dbReference type="EMBL" id="CP070608">
    <property type="protein sequence ID" value="QSE96800.1"/>
    <property type="molecule type" value="Genomic_DNA"/>
</dbReference>
<proteinExistence type="predicted"/>
<dbReference type="Gene3D" id="3.40.50.2000">
    <property type="entry name" value="Glycogen Phosphorylase B"/>
    <property type="match status" value="2"/>
</dbReference>
<dbReference type="AlphaFoldDB" id="A0A974WIJ9"/>
<dbReference type="PANTHER" id="PTHR45947:SF3">
    <property type="entry name" value="SULFOQUINOVOSYL TRANSFERASE SQD2"/>
    <property type="match status" value="1"/>
</dbReference>
<dbReference type="SUPFAM" id="SSF53756">
    <property type="entry name" value="UDP-Glycosyltransferase/glycogen phosphorylase"/>
    <property type="match status" value="1"/>
</dbReference>
<dbReference type="InterPro" id="IPR050194">
    <property type="entry name" value="Glycosyltransferase_grp1"/>
</dbReference>
<dbReference type="RefSeq" id="WP_205721314.1">
    <property type="nucleotide sequence ID" value="NZ_CP070608.1"/>
</dbReference>
<accession>A0A974WIJ9</accession>
<evidence type="ECO:0000259" key="2">
    <source>
        <dbReference type="Pfam" id="PF13439"/>
    </source>
</evidence>
<dbReference type="Proteomes" id="UP000662783">
    <property type="component" value="Chromosome"/>
</dbReference>
<organism evidence="3 4">
    <name type="scientific">Fulvivirga lutea</name>
    <dbReference type="NCBI Taxonomy" id="2810512"/>
    <lineage>
        <taxon>Bacteria</taxon>
        <taxon>Pseudomonadati</taxon>
        <taxon>Bacteroidota</taxon>
        <taxon>Cytophagia</taxon>
        <taxon>Cytophagales</taxon>
        <taxon>Fulvivirgaceae</taxon>
        <taxon>Fulvivirga</taxon>
    </lineage>
</organism>